<reference evidence="1 2" key="1">
    <citation type="journal article" date="2010" name="J. Bacteriol.">
        <title>Comparative genomic characterization of Actinobacillus pleuropneumoniae.</title>
        <authorList>
            <person name="Xu Z."/>
            <person name="Chen X."/>
            <person name="Li L."/>
            <person name="Li T."/>
            <person name="Wang S."/>
            <person name="Chen H."/>
            <person name="Zhou R."/>
        </authorList>
    </citation>
    <scope>NUCLEOTIDE SEQUENCE [LARGE SCALE GENOMIC DNA]</scope>
    <source>
        <strain evidence="1 2">Femo</strain>
    </source>
</reference>
<protein>
    <submittedName>
        <fullName evidence="1">Uncharacterized protein</fullName>
    </submittedName>
</protein>
<accession>A0A828PSD2</accession>
<dbReference type="Proteomes" id="UP000005341">
    <property type="component" value="Unassembled WGS sequence"/>
</dbReference>
<dbReference type="AlphaFoldDB" id="A0A828PSD2"/>
<gene>
    <name evidence="1" type="ORF">appser6_19130</name>
</gene>
<comment type="caution">
    <text evidence="1">The sequence shown here is derived from an EMBL/GenBank/DDBJ whole genome shotgun (WGS) entry which is preliminary data.</text>
</comment>
<evidence type="ECO:0000313" key="2">
    <source>
        <dbReference type="Proteomes" id="UP000005341"/>
    </source>
</evidence>
<organism evidence="1 2">
    <name type="scientific">Actinobacillus pleuropneumoniae serovar 6 str. Femo</name>
    <dbReference type="NCBI Taxonomy" id="754256"/>
    <lineage>
        <taxon>Bacteria</taxon>
        <taxon>Pseudomonadati</taxon>
        <taxon>Pseudomonadota</taxon>
        <taxon>Gammaproteobacteria</taxon>
        <taxon>Pasteurellales</taxon>
        <taxon>Pasteurellaceae</taxon>
        <taxon>Actinobacillus</taxon>
    </lineage>
</organism>
<dbReference type="EMBL" id="ADOG01000037">
    <property type="protein sequence ID" value="EFM91140.1"/>
    <property type="molecule type" value="Genomic_DNA"/>
</dbReference>
<name>A0A828PSD2_ACTPL</name>
<evidence type="ECO:0000313" key="1">
    <source>
        <dbReference type="EMBL" id="EFM91140.1"/>
    </source>
</evidence>
<sequence length="40" mass="4638">MDENFFKKVYLNKNLTVPSGNNIYIKKILKKLTNSSIFSS</sequence>
<proteinExistence type="predicted"/>